<organism evidence="1 2">
    <name type="scientific">Micromonospora sicca</name>
    <dbReference type="NCBI Taxonomy" id="2202420"/>
    <lineage>
        <taxon>Bacteria</taxon>
        <taxon>Bacillati</taxon>
        <taxon>Actinomycetota</taxon>
        <taxon>Actinomycetes</taxon>
        <taxon>Micromonosporales</taxon>
        <taxon>Micromonosporaceae</taxon>
        <taxon>Micromonospora</taxon>
    </lineage>
</organism>
<dbReference type="EMBL" id="JAXOTQ010000009">
    <property type="protein sequence ID" value="MDZ5489709.1"/>
    <property type="molecule type" value="Genomic_DNA"/>
</dbReference>
<protein>
    <submittedName>
        <fullName evidence="1">Uncharacterized protein</fullName>
    </submittedName>
</protein>
<name>A0ABU5JBA0_9ACTN</name>
<dbReference type="Pfam" id="PF21848">
    <property type="entry name" value="DUF6907"/>
    <property type="match status" value="1"/>
</dbReference>
<gene>
    <name evidence="1" type="ORF">U2F25_09555</name>
</gene>
<comment type="caution">
    <text evidence="1">The sequence shown here is derived from an EMBL/GenBank/DDBJ whole genome shotgun (WGS) entry which is preliminary data.</text>
</comment>
<reference evidence="1 2" key="1">
    <citation type="submission" date="2023-12" db="EMBL/GenBank/DDBJ databases">
        <title>Micromonospora sp. nov., isolated from Atacama Desert.</title>
        <authorList>
            <person name="Carro L."/>
            <person name="Golinska P."/>
            <person name="Klenk H.-P."/>
            <person name="Goodfellow M."/>
        </authorList>
    </citation>
    <scope>NUCLEOTIDE SEQUENCE [LARGE SCALE GENOMIC DNA]</scope>
    <source>
        <strain evidence="1 2">4G53</strain>
    </source>
</reference>
<dbReference type="Proteomes" id="UP001290101">
    <property type="component" value="Unassembled WGS sequence"/>
</dbReference>
<dbReference type="RefSeq" id="WP_322440000.1">
    <property type="nucleotide sequence ID" value="NZ_JAXOTQ010000009.1"/>
</dbReference>
<dbReference type="InterPro" id="IPR054202">
    <property type="entry name" value="DUF6907"/>
</dbReference>
<accession>A0ABU5JBA0</accession>
<proteinExistence type="predicted"/>
<evidence type="ECO:0000313" key="1">
    <source>
        <dbReference type="EMBL" id="MDZ5489709.1"/>
    </source>
</evidence>
<sequence length="301" mass="31961">MTIMASAPVPASNRLIDADTVRFGARNSRAYGPIPEKALTDDVRWSMQLMTDLRTINDPQVTAELDQLLTTPPPLCDLGDRVSEIFLRYGQRLINGDTTPLIRRVGYSTPPLCQLSWCVKCVSPDPGVVDHYSKPWEGTDEFDGATWSGVVTQRYEQGHPTPAVIDFESAGTFGSLAALAADMLAADALATRINNADATGTAVSSCPYWCDQQCRSLGDGSSRLHTSPATTITDTVDGDTSVVSVSLQRLDEDGEAGQAAVIVETVSGPGDLGPDATTALIHALIKANAAVIADRAQIAGR</sequence>
<evidence type="ECO:0000313" key="2">
    <source>
        <dbReference type="Proteomes" id="UP001290101"/>
    </source>
</evidence>
<keyword evidence="2" id="KW-1185">Reference proteome</keyword>